<sequence>MKIASIAACLVIAVVILYTGWSLLVKKDYRVGEQGMESRYQPLLSHDAINSDWEKLNCTVQLNNSLAQVLHVVREGGRTNCVEEMRGELYSELRKPFLCNDEDAARIDNAVRQKDSCEFPLETVVNSSENDYYAFVLMCVVNMTDWKHVGGGPCPVEYPQSVVYAVVDDAGKVFY</sequence>
<dbReference type="EMBL" id="CP058998">
    <property type="protein sequence ID" value="QLJ52973.1"/>
    <property type="molecule type" value="Genomic_DNA"/>
</dbReference>
<reference evidence="2" key="1">
    <citation type="submission" date="2020-07" db="EMBL/GenBank/DDBJ databases">
        <title>Metabolic diversity and evolutionary history of the archaeal phylum ###Micrarchaeota### uncovered from a freshwater lake metagenome.</title>
        <authorList>
            <person name="Kadnikov V.V."/>
            <person name="Savvichev A.S."/>
            <person name="Mardanov A.V."/>
            <person name="Beletsky A.V."/>
            <person name="Chupakov A.V."/>
            <person name="Kokryatskaya N.M."/>
            <person name="Pimenov N.V."/>
            <person name="Ravin N.V."/>
        </authorList>
    </citation>
    <scope>NUCLEOTIDE SEQUENCE [LARGE SCALE GENOMIC DNA]</scope>
</reference>
<evidence type="ECO:0000313" key="1">
    <source>
        <dbReference type="EMBL" id="QLJ52973.1"/>
    </source>
</evidence>
<dbReference type="Proteomes" id="UP000510821">
    <property type="component" value="Chromosome"/>
</dbReference>
<proteinExistence type="predicted"/>
<name>A0A7D5XF59_FERL1</name>
<gene>
    <name evidence="1" type="ORF">Sv326_0798</name>
</gene>
<protein>
    <submittedName>
        <fullName evidence="1">Uncharacterized protein</fullName>
    </submittedName>
</protein>
<dbReference type="AlphaFoldDB" id="A0A7D5XF59"/>
<evidence type="ECO:0000313" key="2">
    <source>
        <dbReference type="Proteomes" id="UP000510821"/>
    </source>
</evidence>
<dbReference type="KEGG" id="flt:Sv326_0798"/>
<organism evidence="1 2">
    <name type="scientific">Fermentimicrarchaeum limneticum</name>
    <dbReference type="NCBI Taxonomy" id="2795018"/>
    <lineage>
        <taxon>Archaea</taxon>
        <taxon>Candidatus Micrarchaeota</taxon>
        <taxon>Candidatus Fermentimicrarchaeales</taxon>
        <taxon>Candidatus Fermentimicrarchaeaceae</taxon>
        <taxon>Candidatus Fermentimicrarchaeum</taxon>
    </lineage>
</organism>
<accession>A0A7D5XF59</accession>